<dbReference type="InterPro" id="IPR010982">
    <property type="entry name" value="Lambda_DNA-bd_dom_sf"/>
</dbReference>
<dbReference type="PANTHER" id="PTHR46558:SF11">
    <property type="entry name" value="HTH-TYPE TRANSCRIPTIONAL REGULATOR XRE"/>
    <property type="match status" value="1"/>
</dbReference>
<evidence type="ECO:0000256" key="1">
    <source>
        <dbReference type="ARBA" id="ARBA00023125"/>
    </source>
</evidence>
<comment type="caution">
    <text evidence="3">The sequence shown here is derived from an EMBL/GenBank/DDBJ whole genome shotgun (WGS) entry which is preliminary data.</text>
</comment>
<dbReference type="Proteomes" id="UP000003136">
    <property type="component" value="Unassembled WGS sequence"/>
</dbReference>
<dbReference type="Pfam" id="PF01381">
    <property type="entry name" value="HTH_3"/>
    <property type="match status" value="1"/>
</dbReference>
<dbReference type="SMART" id="SM00530">
    <property type="entry name" value="HTH_XRE"/>
    <property type="match status" value="1"/>
</dbReference>
<keyword evidence="1" id="KW-0238">DNA-binding</keyword>
<feature type="domain" description="HTH cro/C1-type" evidence="2">
    <location>
        <begin position="5"/>
        <end position="59"/>
    </location>
</feature>
<organism evidence="3 4">
    <name type="scientific">[Bacteroides] pectinophilus ATCC 43243</name>
    <dbReference type="NCBI Taxonomy" id="483218"/>
    <lineage>
        <taxon>Bacteria</taxon>
        <taxon>Bacillati</taxon>
        <taxon>Bacillota</taxon>
        <taxon>Clostridia</taxon>
        <taxon>Eubacteriales</taxon>
    </lineage>
</organism>
<dbReference type="PROSITE" id="PS50943">
    <property type="entry name" value="HTH_CROC1"/>
    <property type="match status" value="1"/>
</dbReference>
<dbReference type="SUPFAM" id="SSF47413">
    <property type="entry name" value="lambda repressor-like DNA-binding domains"/>
    <property type="match status" value="1"/>
</dbReference>
<name>B7AQB8_9FIRM</name>
<gene>
    <name evidence="3" type="ORF">BACPEC_00874</name>
</gene>
<dbReference type="HOGENOM" id="CLU_066192_62_4_9"/>
<reference evidence="3 4" key="1">
    <citation type="submission" date="2008-11" db="EMBL/GenBank/DDBJ databases">
        <title>Draft genome sequence of Bacteroides pectinophilus (ATCC 43243).</title>
        <authorList>
            <person name="Sudarsanam P."/>
            <person name="Ley R."/>
            <person name="Guruge J."/>
            <person name="Turnbaugh P.J."/>
            <person name="Mahowald M."/>
            <person name="Liep D."/>
            <person name="Gordon J."/>
        </authorList>
    </citation>
    <scope>NUCLEOTIDE SEQUENCE [LARGE SCALE GENOMIC DNA]</scope>
    <source>
        <strain evidence="3 4">ATCC 43243</strain>
    </source>
</reference>
<evidence type="ECO:0000313" key="4">
    <source>
        <dbReference type="Proteomes" id="UP000003136"/>
    </source>
</evidence>
<dbReference type="STRING" id="483218.BACPEC_00874"/>
<dbReference type="EMBL" id="ABVQ01000035">
    <property type="protein sequence ID" value="EEC57890.1"/>
    <property type="molecule type" value="Genomic_DNA"/>
</dbReference>
<dbReference type="Gene3D" id="1.10.260.40">
    <property type="entry name" value="lambda repressor-like DNA-binding domains"/>
    <property type="match status" value="1"/>
</dbReference>
<proteinExistence type="predicted"/>
<dbReference type="GO" id="GO:0003677">
    <property type="term" value="F:DNA binding"/>
    <property type="evidence" value="ECO:0007669"/>
    <property type="project" value="UniProtKB-KW"/>
</dbReference>
<dbReference type="InterPro" id="IPR001387">
    <property type="entry name" value="Cro/C1-type_HTH"/>
</dbReference>
<protein>
    <recommendedName>
        <fullName evidence="2">HTH cro/C1-type domain-containing protein</fullName>
    </recommendedName>
</protein>
<dbReference type="CDD" id="cd00093">
    <property type="entry name" value="HTH_XRE"/>
    <property type="match status" value="1"/>
</dbReference>
<dbReference type="AlphaFoldDB" id="B7AQB8"/>
<reference evidence="3 4" key="2">
    <citation type="submission" date="2008-11" db="EMBL/GenBank/DDBJ databases">
        <authorList>
            <person name="Fulton L."/>
            <person name="Clifton S."/>
            <person name="Fulton B."/>
            <person name="Xu J."/>
            <person name="Minx P."/>
            <person name="Pepin K.H."/>
            <person name="Johnson M."/>
            <person name="Bhonagiri V."/>
            <person name="Nash W.E."/>
            <person name="Mardis E.R."/>
            <person name="Wilson R.K."/>
        </authorList>
    </citation>
    <scope>NUCLEOTIDE SEQUENCE [LARGE SCALE GENOMIC DNA]</scope>
    <source>
        <strain evidence="3 4">ATCC 43243</strain>
    </source>
</reference>
<dbReference type="eggNOG" id="COG1476">
    <property type="taxonomic scope" value="Bacteria"/>
</dbReference>
<accession>B7AQB8</accession>
<sequence length="69" mass="7998">MQSMIRKLRLERNMSQKQLAKVVGTSQQTISRIENDVMSSPVDLLVNIADLFDVSVDYLLGRRVRIHKR</sequence>
<evidence type="ECO:0000313" key="3">
    <source>
        <dbReference type="EMBL" id="EEC57890.1"/>
    </source>
</evidence>
<evidence type="ECO:0000259" key="2">
    <source>
        <dbReference type="PROSITE" id="PS50943"/>
    </source>
</evidence>
<dbReference type="PANTHER" id="PTHR46558">
    <property type="entry name" value="TRACRIPTIONAL REGULATORY PROTEIN-RELATED-RELATED"/>
    <property type="match status" value="1"/>
</dbReference>
<keyword evidence="4" id="KW-1185">Reference proteome</keyword>